<dbReference type="SMART" id="SM00345">
    <property type="entry name" value="HTH_GNTR"/>
    <property type="match status" value="1"/>
</dbReference>
<keyword evidence="8" id="KW-1185">Reference proteome</keyword>
<dbReference type="OrthoDB" id="9802601at2"/>
<sequence length="451" mass="51721">METFYQQIAAELECNIRDGYYKNTRKLPSVRELCARYGCSKSTVIKAFDTLKSKHIVYSVPQSGYYLVENCLRRMEESTGVIDFSTGNPVIGDAYLPDLKHCLDRAVDIGQNYSLSRHLHGTESLRNLLPNYLADFQVFTSVPNIFINLGVQQALSILTRMPFPNGRDRILVEQPTYRFFIEFLKYHGAGILGIARDEKGIDLDRLESLFKTANIKFFYTVPRNHNPLGTAYSAGQRKAIARLAARYDVYIVEDDYFGDVVTDVRYDPIYAYGDHYHHIYLKSFSKIMPWFRIGIMVVPTHLTELFAEHIWFSYFSSYFSASLVSQATLDIYIRSNILKKQAASIKKELDGRLKCLQPELRRLQKNGVRYVGGQCGFYSYLKLPGNLDEQQLIHELGRQNVLVTPGRFYYAEDAAYEKGIRLSIARTDAARIKKGLSIINETLENMGRGRV</sequence>
<evidence type="ECO:0000259" key="6">
    <source>
        <dbReference type="PROSITE" id="PS50949"/>
    </source>
</evidence>
<dbReference type="InterPro" id="IPR015421">
    <property type="entry name" value="PyrdxlP-dep_Trfase_major"/>
</dbReference>
<keyword evidence="3" id="KW-0805">Transcription regulation</keyword>
<evidence type="ECO:0000313" key="7">
    <source>
        <dbReference type="EMBL" id="VBB05909.1"/>
    </source>
</evidence>
<evidence type="ECO:0000256" key="1">
    <source>
        <dbReference type="ARBA" id="ARBA00005384"/>
    </source>
</evidence>
<proteinExistence type="inferred from homology"/>
<comment type="similarity">
    <text evidence="1">In the C-terminal section; belongs to the class-I pyridoxal-phosphate-dependent aminotransferase family.</text>
</comment>
<evidence type="ECO:0000256" key="5">
    <source>
        <dbReference type="ARBA" id="ARBA00023163"/>
    </source>
</evidence>
<dbReference type="PROSITE" id="PS50949">
    <property type="entry name" value="HTH_GNTR"/>
    <property type="match status" value="1"/>
</dbReference>
<dbReference type="RefSeq" id="WP_122626874.1">
    <property type="nucleotide sequence ID" value="NZ_UPPP01000060.1"/>
</dbReference>
<dbReference type="Pfam" id="PF00392">
    <property type="entry name" value="GntR"/>
    <property type="match status" value="1"/>
</dbReference>
<keyword evidence="4" id="KW-0238">DNA-binding</keyword>
<dbReference type="EMBL" id="UPPP01000060">
    <property type="protein sequence ID" value="VBB05909.1"/>
    <property type="molecule type" value="Genomic_DNA"/>
</dbReference>
<dbReference type="InterPro" id="IPR036390">
    <property type="entry name" value="WH_DNA-bd_sf"/>
</dbReference>
<reference evidence="7 8" key="1">
    <citation type="submission" date="2018-06" db="EMBL/GenBank/DDBJ databases">
        <authorList>
            <person name="Strepis N."/>
        </authorList>
    </citation>
    <scope>NUCLEOTIDE SEQUENCE [LARGE SCALE GENOMIC DNA]</scope>
    <source>
        <strain evidence="7">LUCI</strain>
    </source>
</reference>
<accession>A0A498R428</accession>
<name>A0A498R428_9FIRM</name>
<protein>
    <submittedName>
        <fullName evidence="7">Transcription regulator hth gntr</fullName>
    </submittedName>
</protein>
<evidence type="ECO:0000256" key="2">
    <source>
        <dbReference type="ARBA" id="ARBA00022898"/>
    </source>
</evidence>
<dbReference type="InterPro" id="IPR004839">
    <property type="entry name" value="Aminotransferase_I/II_large"/>
</dbReference>
<dbReference type="SUPFAM" id="SSF46785">
    <property type="entry name" value="Winged helix' DNA-binding domain"/>
    <property type="match status" value="1"/>
</dbReference>
<dbReference type="Gene3D" id="1.10.10.10">
    <property type="entry name" value="Winged helix-like DNA-binding domain superfamily/Winged helix DNA-binding domain"/>
    <property type="match status" value="1"/>
</dbReference>
<keyword evidence="5" id="KW-0804">Transcription</keyword>
<dbReference type="SUPFAM" id="SSF53383">
    <property type="entry name" value="PLP-dependent transferases"/>
    <property type="match status" value="1"/>
</dbReference>
<dbReference type="InterPro" id="IPR051446">
    <property type="entry name" value="HTH_trans_reg/aminotransferase"/>
</dbReference>
<dbReference type="Gene3D" id="3.40.640.10">
    <property type="entry name" value="Type I PLP-dependent aspartate aminotransferase-like (Major domain)"/>
    <property type="match status" value="1"/>
</dbReference>
<dbReference type="Proteomes" id="UP000277811">
    <property type="component" value="Unassembled WGS sequence"/>
</dbReference>
<dbReference type="InterPro" id="IPR000524">
    <property type="entry name" value="Tscrpt_reg_HTH_GntR"/>
</dbReference>
<dbReference type="InterPro" id="IPR036388">
    <property type="entry name" value="WH-like_DNA-bd_sf"/>
</dbReference>
<dbReference type="GO" id="GO:0003677">
    <property type="term" value="F:DNA binding"/>
    <property type="evidence" value="ECO:0007669"/>
    <property type="project" value="UniProtKB-KW"/>
</dbReference>
<dbReference type="CDD" id="cd07377">
    <property type="entry name" value="WHTH_GntR"/>
    <property type="match status" value="1"/>
</dbReference>
<keyword evidence="2" id="KW-0663">Pyridoxal phosphate</keyword>
<evidence type="ECO:0000256" key="4">
    <source>
        <dbReference type="ARBA" id="ARBA00023125"/>
    </source>
</evidence>
<gene>
    <name evidence="7" type="ORF">LUCI_1120</name>
</gene>
<dbReference type="Pfam" id="PF00155">
    <property type="entry name" value="Aminotran_1_2"/>
    <property type="match status" value="1"/>
</dbReference>
<dbReference type="CDD" id="cd00609">
    <property type="entry name" value="AAT_like"/>
    <property type="match status" value="1"/>
</dbReference>
<evidence type="ECO:0000256" key="3">
    <source>
        <dbReference type="ARBA" id="ARBA00023015"/>
    </source>
</evidence>
<organism evidence="7 8">
    <name type="scientific">Lucifera butyrica</name>
    <dbReference type="NCBI Taxonomy" id="1351585"/>
    <lineage>
        <taxon>Bacteria</taxon>
        <taxon>Bacillati</taxon>
        <taxon>Bacillota</taxon>
        <taxon>Negativicutes</taxon>
        <taxon>Veillonellales</taxon>
        <taxon>Veillonellaceae</taxon>
        <taxon>Lucifera</taxon>
    </lineage>
</organism>
<dbReference type="PANTHER" id="PTHR46577:SF1">
    <property type="entry name" value="HTH-TYPE TRANSCRIPTIONAL REGULATORY PROTEIN GABR"/>
    <property type="match status" value="1"/>
</dbReference>
<dbReference type="InterPro" id="IPR015424">
    <property type="entry name" value="PyrdxlP-dep_Trfase"/>
</dbReference>
<dbReference type="GO" id="GO:0003700">
    <property type="term" value="F:DNA-binding transcription factor activity"/>
    <property type="evidence" value="ECO:0007669"/>
    <property type="project" value="InterPro"/>
</dbReference>
<feature type="domain" description="HTH gntR-type" evidence="6">
    <location>
        <begin position="2"/>
        <end position="70"/>
    </location>
</feature>
<evidence type="ECO:0000313" key="8">
    <source>
        <dbReference type="Proteomes" id="UP000277811"/>
    </source>
</evidence>
<dbReference type="AlphaFoldDB" id="A0A498R428"/>
<dbReference type="PANTHER" id="PTHR46577">
    <property type="entry name" value="HTH-TYPE TRANSCRIPTIONAL REGULATORY PROTEIN GABR"/>
    <property type="match status" value="1"/>
</dbReference>
<dbReference type="GO" id="GO:0030170">
    <property type="term" value="F:pyridoxal phosphate binding"/>
    <property type="evidence" value="ECO:0007669"/>
    <property type="project" value="InterPro"/>
</dbReference>